<feature type="binding site" evidence="14">
    <location>
        <position position="93"/>
    </location>
    <ligand>
        <name>Zn(2+)</name>
        <dbReference type="ChEBI" id="CHEBI:29105"/>
        <label>2</label>
    </ligand>
</feature>
<evidence type="ECO:0000256" key="17">
    <source>
        <dbReference type="SAM" id="SignalP"/>
    </source>
</evidence>
<evidence type="ECO:0000256" key="8">
    <source>
        <dbReference type="ARBA" id="ARBA00022833"/>
    </source>
</evidence>
<protein>
    <recommendedName>
        <fullName evidence="3 16">Alkaline phosphatase</fullName>
        <ecNumber evidence="3 16">3.1.3.1</ecNumber>
    </recommendedName>
</protein>
<dbReference type="SMART" id="SM00098">
    <property type="entry name" value="alkPPc"/>
    <property type="match status" value="1"/>
</dbReference>
<keyword evidence="10" id="KW-0472">Membrane</keyword>
<dbReference type="EMBL" id="JADBJN010000001">
    <property type="protein sequence ID" value="KAG5683699.1"/>
    <property type="molecule type" value="Genomic_DNA"/>
</dbReference>
<comment type="similarity">
    <text evidence="2 15">Belongs to the alkaline phosphatase family.</text>
</comment>
<organism evidence="18 19">
    <name type="scientific">Polypedilum vanderplanki</name>
    <name type="common">Sleeping chironomid midge</name>
    <dbReference type="NCBI Taxonomy" id="319348"/>
    <lineage>
        <taxon>Eukaryota</taxon>
        <taxon>Metazoa</taxon>
        <taxon>Ecdysozoa</taxon>
        <taxon>Arthropoda</taxon>
        <taxon>Hexapoda</taxon>
        <taxon>Insecta</taxon>
        <taxon>Pterygota</taxon>
        <taxon>Neoptera</taxon>
        <taxon>Endopterygota</taxon>
        <taxon>Diptera</taxon>
        <taxon>Nematocera</taxon>
        <taxon>Chironomoidea</taxon>
        <taxon>Chironomidae</taxon>
        <taxon>Chironominae</taxon>
        <taxon>Polypedilum</taxon>
        <taxon>Polypedilum</taxon>
    </lineage>
</organism>
<feature type="binding site" evidence="14">
    <location>
        <position position="200"/>
    </location>
    <ligand>
        <name>Mg(2+)</name>
        <dbReference type="ChEBI" id="CHEBI:18420"/>
    </ligand>
</feature>
<keyword evidence="12" id="KW-0449">Lipoprotein</keyword>
<keyword evidence="5" id="KW-0336">GPI-anchor</keyword>
<dbReference type="EC" id="3.1.3.1" evidence="3 16"/>
<evidence type="ECO:0000256" key="10">
    <source>
        <dbReference type="ARBA" id="ARBA00023136"/>
    </source>
</evidence>
<dbReference type="GO" id="GO:0005886">
    <property type="term" value="C:plasma membrane"/>
    <property type="evidence" value="ECO:0007669"/>
    <property type="project" value="UniProtKB-SubCell"/>
</dbReference>
<evidence type="ECO:0000256" key="9">
    <source>
        <dbReference type="ARBA" id="ARBA00022842"/>
    </source>
</evidence>
<dbReference type="GO" id="GO:0004035">
    <property type="term" value="F:alkaline phosphatase activity"/>
    <property type="evidence" value="ECO:0007669"/>
    <property type="project" value="UniProtKB-EC"/>
</dbReference>
<dbReference type="CDD" id="cd16012">
    <property type="entry name" value="ALP"/>
    <property type="match status" value="1"/>
</dbReference>
<evidence type="ECO:0000313" key="19">
    <source>
        <dbReference type="Proteomes" id="UP001107558"/>
    </source>
</evidence>
<keyword evidence="4" id="KW-1003">Cell membrane</keyword>
<evidence type="ECO:0000256" key="4">
    <source>
        <dbReference type="ARBA" id="ARBA00022475"/>
    </source>
</evidence>
<dbReference type="OrthoDB" id="5818554at2759"/>
<comment type="cofactor">
    <cofactor evidence="14">
        <name>Zn(2+)</name>
        <dbReference type="ChEBI" id="CHEBI:29105"/>
    </cofactor>
    <text evidence="14">Binds 2 Zn(2+) ions.</text>
</comment>
<comment type="cofactor">
    <cofactor evidence="14">
        <name>Mg(2+)</name>
        <dbReference type="ChEBI" id="CHEBI:18420"/>
    </cofactor>
    <text evidence="14">Binds 1 Mg(2+) ion.</text>
</comment>
<dbReference type="Gene3D" id="3.40.720.10">
    <property type="entry name" value="Alkaline Phosphatase, subunit A"/>
    <property type="match status" value="1"/>
</dbReference>
<proteinExistence type="inferred from homology"/>
<keyword evidence="17" id="KW-0732">Signal</keyword>
<evidence type="ECO:0000256" key="15">
    <source>
        <dbReference type="RuleBase" id="RU003946"/>
    </source>
</evidence>
<reference evidence="18" key="1">
    <citation type="submission" date="2021-03" db="EMBL/GenBank/DDBJ databases">
        <title>Chromosome level genome of the anhydrobiotic midge Polypedilum vanderplanki.</title>
        <authorList>
            <person name="Yoshida Y."/>
            <person name="Kikawada T."/>
            <person name="Gusev O."/>
        </authorList>
    </citation>
    <scope>NUCLEOTIDE SEQUENCE</scope>
    <source>
        <strain evidence="18">NIAS01</strain>
        <tissue evidence="18">Whole body or cell culture</tissue>
    </source>
</reference>
<dbReference type="FunFam" id="3.40.720.10:FF:000008">
    <property type="entry name" value="Alkaline phosphatase"/>
    <property type="match status" value="1"/>
</dbReference>
<dbReference type="InterPro" id="IPR018299">
    <property type="entry name" value="Alkaline_phosphatase_AS"/>
</dbReference>
<sequence length="530" mass="58457">MTGKILIFFIILIVQILSSPTSYDEGEFEFLESKMHPPFSARAARDAMQNSAISPDELTREYWLNQAKATIAERLTLKKNNRKAKNIIVFLGDGMSHATLAAARNVLGNENKNLSFEHFPYTASSKTYCVNAQVPDSACTATAIFSGVKNNINMVGLTAAAKYDSCSDQNNSSMRAYSIAKWFQDQHKSAGFVTTTSVTHATPACVYAKAANRDWEGNQRVRESGCDDTIVDDIAEQLIHGDIGSKLKVALGGGSRFFVNTSTIMHNTYGARTDGKNLINEWLSAKPNRKFVKNREELMSVNTNNIDSLFGLFESYFMQFNLDVVHNNWESIYPTLTEMAVKAVDVLSKDKNGYFLLVEGGRIDHGHHFTQSRYAVDELIEFHKAIETIKNKVNLDETLIVVTGDHGHTLSFGGWPKRGNDVFGVTKGSFGPALDGNDYFSLSYANGPGYYTHRKAGARVDPKTLDTTGIGFNFPATVPAYVETHSGDDIGVWAVGPQSHEFRGVIEQNVIAHLMAKAACVGAYNEDCQN</sequence>
<evidence type="ECO:0000256" key="11">
    <source>
        <dbReference type="ARBA" id="ARBA00023180"/>
    </source>
</evidence>
<feature type="binding site" evidence="14">
    <location>
        <position position="364"/>
    </location>
    <ligand>
        <name>Zn(2+)</name>
        <dbReference type="ChEBI" id="CHEBI:29105"/>
        <label>2</label>
    </ligand>
</feature>
<feature type="binding site" evidence="14">
    <location>
        <position position="359"/>
    </location>
    <ligand>
        <name>Mg(2+)</name>
        <dbReference type="ChEBI" id="CHEBI:18420"/>
    </ligand>
</feature>
<keyword evidence="19" id="KW-1185">Reference proteome</keyword>
<dbReference type="GO" id="GO:0046872">
    <property type="term" value="F:metal ion binding"/>
    <property type="evidence" value="ECO:0007669"/>
    <property type="project" value="UniProtKB-KW"/>
</dbReference>
<keyword evidence="11" id="KW-0325">Glycoprotein</keyword>
<evidence type="ECO:0000256" key="12">
    <source>
        <dbReference type="ARBA" id="ARBA00023288"/>
    </source>
</evidence>
<feature type="binding site" evidence="14">
    <location>
        <position position="202"/>
    </location>
    <ligand>
        <name>Mg(2+)</name>
        <dbReference type="ChEBI" id="CHEBI:18420"/>
    </ligand>
</feature>
<dbReference type="PRINTS" id="PR00113">
    <property type="entry name" value="ALKPHPHTASE"/>
</dbReference>
<evidence type="ECO:0000256" key="13">
    <source>
        <dbReference type="PIRSR" id="PIRSR601952-1"/>
    </source>
</evidence>
<feature type="binding site" evidence="14">
    <location>
        <position position="406"/>
    </location>
    <ligand>
        <name>Zn(2+)</name>
        <dbReference type="ChEBI" id="CHEBI:29105"/>
        <label>2</label>
    </ligand>
</feature>
<keyword evidence="8 14" id="KW-0862">Zinc</keyword>
<evidence type="ECO:0000256" key="3">
    <source>
        <dbReference type="ARBA" id="ARBA00012647"/>
    </source>
</evidence>
<evidence type="ECO:0000256" key="7">
    <source>
        <dbReference type="ARBA" id="ARBA00022801"/>
    </source>
</evidence>
<dbReference type="Pfam" id="PF00245">
    <property type="entry name" value="Alk_phosphatase"/>
    <property type="match status" value="1"/>
</dbReference>
<feature type="binding site" evidence="14">
    <location>
        <position position="368"/>
    </location>
    <ligand>
        <name>Zn(2+)</name>
        <dbReference type="ChEBI" id="CHEBI:29105"/>
        <label>2</label>
    </ligand>
</feature>
<feature type="binding site" evidence="14">
    <location>
        <position position="485"/>
    </location>
    <ligand>
        <name>Zn(2+)</name>
        <dbReference type="ChEBI" id="CHEBI:29105"/>
        <label>2</label>
    </ligand>
</feature>
<feature type="signal peptide" evidence="17">
    <location>
        <begin position="1"/>
        <end position="18"/>
    </location>
</feature>
<gene>
    <name evidence="18" type="ORF">PVAND_012965</name>
</gene>
<evidence type="ECO:0000256" key="14">
    <source>
        <dbReference type="PIRSR" id="PIRSR601952-2"/>
    </source>
</evidence>
<evidence type="ECO:0000256" key="5">
    <source>
        <dbReference type="ARBA" id="ARBA00022622"/>
    </source>
</evidence>
<dbReference type="PROSITE" id="PS00123">
    <property type="entry name" value="ALKALINE_PHOSPHATASE"/>
    <property type="match status" value="1"/>
</dbReference>
<keyword evidence="6 14" id="KW-0479">Metal-binding</keyword>
<keyword evidence="7 16" id="KW-0378">Hydrolase</keyword>
<name>A0A9J6CQ08_POLVA</name>
<dbReference type="GO" id="GO:0098552">
    <property type="term" value="C:side of membrane"/>
    <property type="evidence" value="ECO:0007669"/>
    <property type="project" value="UniProtKB-KW"/>
</dbReference>
<comment type="subcellular location">
    <subcellularLocation>
        <location evidence="1">Cell membrane</location>
        <topology evidence="1">Lipid-anchor</topology>
        <topology evidence="1">GPI-anchor</topology>
    </subcellularLocation>
</comment>
<feature type="active site" description="Phosphoserine intermediate" evidence="13">
    <location>
        <position position="137"/>
    </location>
</feature>
<evidence type="ECO:0000256" key="6">
    <source>
        <dbReference type="ARBA" id="ARBA00022723"/>
    </source>
</evidence>
<dbReference type="AlphaFoldDB" id="A0A9J6CQ08"/>
<dbReference type="InterPro" id="IPR017850">
    <property type="entry name" value="Alkaline_phosphatase_core_sf"/>
</dbReference>
<keyword evidence="9 14" id="KW-0460">Magnesium</keyword>
<feature type="binding site" evidence="14">
    <location>
        <position position="405"/>
    </location>
    <ligand>
        <name>Zn(2+)</name>
        <dbReference type="ChEBI" id="CHEBI:29105"/>
        <label>2</label>
    </ligand>
</feature>
<dbReference type="SUPFAM" id="SSF53649">
    <property type="entry name" value="Alkaline phosphatase-like"/>
    <property type="match status" value="1"/>
</dbReference>
<dbReference type="Proteomes" id="UP001107558">
    <property type="component" value="Chromosome 1"/>
</dbReference>
<accession>A0A9J6CQ08</accession>
<evidence type="ECO:0000256" key="1">
    <source>
        <dbReference type="ARBA" id="ARBA00004609"/>
    </source>
</evidence>
<comment type="caution">
    <text evidence="18">The sequence shown here is derived from an EMBL/GenBank/DDBJ whole genome shotgun (WGS) entry which is preliminary data.</text>
</comment>
<dbReference type="PANTHER" id="PTHR11596">
    <property type="entry name" value="ALKALINE PHOSPHATASE"/>
    <property type="match status" value="1"/>
</dbReference>
<dbReference type="PANTHER" id="PTHR11596:SF85">
    <property type="entry name" value="ALKALINE PHOSPHATASE-RELATED"/>
    <property type="match status" value="1"/>
</dbReference>
<evidence type="ECO:0000256" key="2">
    <source>
        <dbReference type="ARBA" id="ARBA00005984"/>
    </source>
</evidence>
<feature type="binding site" evidence="14">
    <location>
        <position position="93"/>
    </location>
    <ligand>
        <name>Mg(2+)</name>
        <dbReference type="ChEBI" id="CHEBI:18420"/>
    </ligand>
</feature>
<evidence type="ECO:0000256" key="16">
    <source>
        <dbReference type="RuleBase" id="RU003947"/>
    </source>
</evidence>
<evidence type="ECO:0000313" key="18">
    <source>
        <dbReference type="EMBL" id="KAG5683699.1"/>
    </source>
</evidence>
<feature type="chain" id="PRO_5039891901" description="Alkaline phosphatase" evidence="17">
    <location>
        <begin position="19"/>
        <end position="530"/>
    </location>
</feature>
<dbReference type="InterPro" id="IPR001952">
    <property type="entry name" value="Alkaline_phosphatase"/>
</dbReference>
<comment type="catalytic activity">
    <reaction evidence="16">
        <text>a phosphate monoester + H2O = an alcohol + phosphate</text>
        <dbReference type="Rhea" id="RHEA:15017"/>
        <dbReference type="ChEBI" id="CHEBI:15377"/>
        <dbReference type="ChEBI" id="CHEBI:30879"/>
        <dbReference type="ChEBI" id="CHEBI:43474"/>
        <dbReference type="ChEBI" id="CHEBI:67140"/>
        <dbReference type="EC" id="3.1.3.1"/>
    </reaction>
</comment>